<dbReference type="AlphaFoldDB" id="A0AA88YLS0"/>
<name>A0AA88YLS0_PINIB</name>
<protein>
    <submittedName>
        <fullName evidence="1">Uncharacterized protein</fullName>
    </submittedName>
</protein>
<evidence type="ECO:0000313" key="2">
    <source>
        <dbReference type="Proteomes" id="UP001186944"/>
    </source>
</evidence>
<reference evidence="1" key="1">
    <citation type="submission" date="2019-08" db="EMBL/GenBank/DDBJ databases">
        <title>The improved chromosome-level genome for the pearl oyster Pinctada fucata martensii using PacBio sequencing and Hi-C.</title>
        <authorList>
            <person name="Zheng Z."/>
        </authorList>
    </citation>
    <scope>NUCLEOTIDE SEQUENCE</scope>
    <source>
        <strain evidence="1">ZZ-2019</strain>
        <tissue evidence="1">Adductor muscle</tissue>
    </source>
</reference>
<accession>A0AA88YLS0</accession>
<dbReference type="Proteomes" id="UP001186944">
    <property type="component" value="Unassembled WGS sequence"/>
</dbReference>
<comment type="caution">
    <text evidence="1">The sequence shown here is derived from an EMBL/GenBank/DDBJ whole genome shotgun (WGS) entry which is preliminary data.</text>
</comment>
<proteinExistence type="predicted"/>
<dbReference type="EMBL" id="VSWD01000001">
    <property type="protein sequence ID" value="KAK3108301.1"/>
    <property type="molecule type" value="Genomic_DNA"/>
</dbReference>
<organism evidence="1 2">
    <name type="scientific">Pinctada imbricata</name>
    <name type="common">Atlantic pearl-oyster</name>
    <name type="synonym">Pinctada martensii</name>
    <dbReference type="NCBI Taxonomy" id="66713"/>
    <lineage>
        <taxon>Eukaryota</taxon>
        <taxon>Metazoa</taxon>
        <taxon>Spiralia</taxon>
        <taxon>Lophotrochozoa</taxon>
        <taxon>Mollusca</taxon>
        <taxon>Bivalvia</taxon>
        <taxon>Autobranchia</taxon>
        <taxon>Pteriomorphia</taxon>
        <taxon>Pterioida</taxon>
        <taxon>Pterioidea</taxon>
        <taxon>Pteriidae</taxon>
        <taxon>Pinctada</taxon>
    </lineage>
</organism>
<evidence type="ECO:0000313" key="1">
    <source>
        <dbReference type="EMBL" id="KAK3108301.1"/>
    </source>
</evidence>
<sequence length="130" mass="15229">MEADPDLRHLSCGLYQIVSHEIGSEEAIRLRRRMGKVEEELDRIQNGRGRYDFLKSGSRAEGFTFSTSDTDIMVVYKYVHVKMDNKRRQLEYKTVVKTETDQTRPGFCLIRLLSQGRRIYFDVNQACVNF</sequence>
<gene>
    <name evidence="1" type="ORF">FSP39_005193</name>
</gene>
<keyword evidence="2" id="KW-1185">Reference proteome</keyword>
<dbReference type="InterPro" id="IPR043519">
    <property type="entry name" value="NT_sf"/>
</dbReference>
<dbReference type="SUPFAM" id="SSF81301">
    <property type="entry name" value="Nucleotidyltransferase"/>
    <property type="match status" value="1"/>
</dbReference>